<evidence type="ECO:0000256" key="8">
    <source>
        <dbReference type="SAM" id="MobiDB-lite"/>
    </source>
</evidence>
<dbReference type="Gene3D" id="3.40.190.10">
    <property type="entry name" value="Periplasmic binding protein-like II"/>
    <property type="match status" value="2"/>
</dbReference>
<comment type="function">
    <text evidence="7">Involved in the system for phosphate transport across the cytoplasmic membrane.</text>
</comment>
<evidence type="ECO:0000256" key="2">
    <source>
        <dbReference type="ARBA" id="ARBA00008725"/>
    </source>
</evidence>
<keyword evidence="3 7" id="KW-0813">Transport</keyword>
<evidence type="ECO:0000313" key="11">
    <source>
        <dbReference type="Proteomes" id="UP001370348"/>
    </source>
</evidence>
<dbReference type="EMBL" id="CP089984">
    <property type="protein sequence ID" value="WXB15601.1"/>
    <property type="molecule type" value="Genomic_DNA"/>
</dbReference>
<evidence type="ECO:0000256" key="3">
    <source>
        <dbReference type="ARBA" id="ARBA00022448"/>
    </source>
</evidence>
<keyword evidence="5" id="KW-0732">Signal</keyword>
<evidence type="ECO:0000256" key="6">
    <source>
        <dbReference type="ARBA" id="ARBA00023136"/>
    </source>
</evidence>
<dbReference type="Pfam" id="PF12849">
    <property type="entry name" value="PBP_like_2"/>
    <property type="match status" value="1"/>
</dbReference>
<evidence type="ECO:0000259" key="9">
    <source>
        <dbReference type="Pfam" id="PF12849"/>
    </source>
</evidence>
<sequence length="315" mass="32609">MNSIVTALRTSVLGSFLPIALTGGMALLAGCDKSQPPAPAPAEPSSATPNSAPVEKKEGPVRASGSSALQPLVNAAKEKYETEHKGASVEVSAGGSKKGLADVNSGAVHIGNSDIFAPDDLKAGLVDHKVAVVGFAAMANKGPYNEKIAAIGVQDLAKIFSGAVKNWKEVGGESQPIVVINRAAGSGTRTVFGNIVLGGDKFVESQTEDNSGALVAKLKQTKGAISYLALSFKDDELKTFSLKGDGGAVEPNAANITSGAYPIWSYEHMYTKGEATGGTKAFLDYIVSPAFQDNVLPNVKGFIAITQMKVTREKD</sequence>
<protein>
    <recommendedName>
        <fullName evidence="7">Phosphate-binding protein</fullName>
    </recommendedName>
</protein>
<dbReference type="InterPro" id="IPR024370">
    <property type="entry name" value="PBP_domain"/>
</dbReference>
<keyword evidence="6" id="KW-0472">Membrane</keyword>
<dbReference type="RefSeq" id="WP_394825234.1">
    <property type="nucleotide sequence ID" value="NZ_CP089984.1"/>
</dbReference>
<reference evidence="10 11" key="1">
    <citation type="submission" date="2021-12" db="EMBL/GenBank/DDBJ databases">
        <title>Discovery of the Pendulisporaceae a myxobacterial family with distinct sporulation behavior and unique specialized metabolism.</title>
        <authorList>
            <person name="Garcia R."/>
            <person name="Popoff A."/>
            <person name="Bader C.D."/>
            <person name="Loehr J."/>
            <person name="Walesch S."/>
            <person name="Walt C."/>
            <person name="Boldt J."/>
            <person name="Bunk B."/>
            <person name="Haeckl F.J.F.P.J."/>
            <person name="Gunesch A.P."/>
            <person name="Birkelbach J."/>
            <person name="Nuebel U."/>
            <person name="Pietschmann T."/>
            <person name="Bach T."/>
            <person name="Mueller R."/>
        </authorList>
    </citation>
    <scope>NUCLEOTIDE SEQUENCE [LARGE SCALE GENOMIC DNA]</scope>
    <source>
        <strain evidence="10 11">MSr11954</strain>
    </source>
</reference>
<evidence type="ECO:0000256" key="5">
    <source>
        <dbReference type="ARBA" id="ARBA00022729"/>
    </source>
</evidence>
<evidence type="ECO:0000256" key="4">
    <source>
        <dbReference type="ARBA" id="ARBA00022475"/>
    </source>
</evidence>
<evidence type="ECO:0000256" key="7">
    <source>
        <dbReference type="RuleBase" id="RU367119"/>
    </source>
</evidence>
<dbReference type="Proteomes" id="UP001370348">
    <property type="component" value="Chromosome"/>
</dbReference>
<dbReference type="InterPro" id="IPR050811">
    <property type="entry name" value="Phosphate_ABC_transporter"/>
</dbReference>
<comment type="subcellular location">
    <subcellularLocation>
        <location evidence="1">Cell membrane</location>
    </subcellularLocation>
</comment>
<keyword evidence="4" id="KW-1003">Cell membrane</keyword>
<dbReference type="InterPro" id="IPR011862">
    <property type="entry name" value="Phos-bd"/>
</dbReference>
<dbReference type="CDD" id="cd13653">
    <property type="entry name" value="PBP2_phosphate_like_1"/>
    <property type="match status" value="1"/>
</dbReference>
<accession>A0ABZ2M0P2</accession>
<evidence type="ECO:0000256" key="1">
    <source>
        <dbReference type="ARBA" id="ARBA00004236"/>
    </source>
</evidence>
<feature type="domain" description="PBP" evidence="9">
    <location>
        <begin position="52"/>
        <end position="289"/>
    </location>
</feature>
<feature type="compositionally biased region" description="Low complexity" evidence="8">
    <location>
        <begin position="43"/>
        <end position="53"/>
    </location>
</feature>
<keyword evidence="7" id="KW-0592">Phosphate transport</keyword>
<comment type="similarity">
    <text evidence="2 7">Belongs to the PstS family.</text>
</comment>
<organism evidence="10 11">
    <name type="scientific">Pendulispora albinea</name>
    <dbReference type="NCBI Taxonomy" id="2741071"/>
    <lineage>
        <taxon>Bacteria</taxon>
        <taxon>Pseudomonadati</taxon>
        <taxon>Myxococcota</taxon>
        <taxon>Myxococcia</taxon>
        <taxon>Myxococcales</taxon>
        <taxon>Sorangiineae</taxon>
        <taxon>Pendulisporaceae</taxon>
        <taxon>Pendulispora</taxon>
    </lineage>
</organism>
<dbReference type="PANTHER" id="PTHR30570">
    <property type="entry name" value="PERIPLASMIC PHOSPHATE BINDING COMPONENT OF PHOSPHATE ABC TRANSPORTER"/>
    <property type="match status" value="1"/>
</dbReference>
<proteinExistence type="inferred from homology"/>
<dbReference type="SUPFAM" id="SSF53850">
    <property type="entry name" value="Periplasmic binding protein-like II"/>
    <property type="match status" value="1"/>
</dbReference>
<keyword evidence="11" id="KW-1185">Reference proteome</keyword>
<feature type="region of interest" description="Disordered" evidence="8">
    <location>
        <begin position="32"/>
        <end position="68"/>
    </location>
</feature>
<name>A0ABZ2M0P2_9BACT</name>
<dbReference type="NCBIfam" id="TIGR02136">
    <property type="entry name" value="ptsS_2"/>
    <property type="match status" value="1"/>
</dbReference>
<dbReference type="PANTHER" id="PTHR30570:SF4">
    <property type="entry name" value="PHOSPHATE-BINDING PROTEIN PSTS 1"/>
    <property type="match status" value="1"/>
</dbReference>
<evidence type="ECO:0000313" key="10">
    <source>
        <dbReference type="EMBL" id="WXB15601.1"/>
    </source>
</evidence>
<gene>
    <name evidence="10" type="ORF">LZC94_48265</name>
</gene>